<evidence type="ECO:0000259" key="1">
    <source>
        <dbReference type="Pfam" id="PF00350"/>
    </source>
</evidence>
<feature type="domain" description="Dynamin N-terminal" evidence="1">
    <location>
        <begin position="184"/>
        <end position="341"/>
    </location>
</feature>
<dbReference type="EMBL" id="AUZZ01009496">
    <property type="protein sequence ID" value="EQD33484.1"/>
    <property type="molecule type" value="Genomic_DNA"/>
</dbReference>
<comment type="caution">
    <text evidence="2">The sequence shown here is derived from an EMBL/GenBank/DDBJ whole genome shotgun (WGS) entry which is preliminary data.</text>
</comment>
<dbReference type="SUPFAM" id="SSF52540">
    <property type="entry name" value="P-loop containing nucleoside triphosphate hydrolases"/>
    <property type="match status" value="1"/>
</dbReference>
<dbReference type="Gene3D" id="3.40.50.300">
    <property type="entry name" value="P-loop containing nucleotide triphosphate hydrolases"/>
    <property type="match status" value="1"/>
</dbReference>
<evidence type="ECO:0000313" key="2">
    <source>
        <dbReference type="EMBL" id="EQD33484.1"/>
    </source>
</evidence>
<protein>
    <submittedName>
        <fullName evidence="2">Dynamin family protein</fullName>
    </submittedName>
</protein>
<sequence>MLSDNQRRHLAQSLAHIEQTLTDALLLGAQARGDEVFPRYQAPLPAADAAALQAALRRLRGSLRRFLRAQNIATPRHGELDPRWALDTQITLLRNVALELRPAHLAGFGALDENGAAACRALAAEIGALLEGMQDGLRMQGTLAQPAPGDTLGALLLELVQRYRLGEYRARVAALAARSGRVEVAVVGRVSSGKSSLLNALIERALLPVGVVPVTAVTTRLLADAEPALELDYLDGRREQRPLDELAQHISEQGNPGNRERLAEVRVGLGALPWAAQAVFTDTPGLGALQGHARAAALDYLPRSDLGLLLIDASATLTELERDLAQAVLDSGAALRVLLTKSDLVDSDAVREQRAYLACQLGAALNTTVQIDALSSVPARRDELRAWRERELQPLLASLHVDAAARSQTRSLSLARLVLSSLRLAAREQNPGGTATLDSAPLLALDAAARTQHRAIAEFSERAPAALLQRAAQARMGAAALGTLAADVAHQLAQQTRAALAPDASEDNAALPAFDWQATPLPAPPPRALGALGRAWQHQRLQSMFGPALEQACRSYAAALHAWLDAHVAARQRQLRAGQSAGAADPAQLAQDIARLAAALGIGTGTGTPIDPARSQ</sequence>
<accession>T0ZXS8</accession>
<dbReference type="PANTHER" id="PTHR43681:SF1">
    <property type="entry name" value="SARCALUMENIN"/>
    <property type="match status" value="1"/>
</dbReference>
<dbReference type="InterPro" id="IPR051943">
    <property type="entry name" value="TRAFAC_Dynamin-like_GTPase"/>
</dbReference>
<dbReference type="AlphaFoldDB" id="T0ZXS8"/>
<gene>
    <name evidence="2" type="ORF">B2A_13127</name>
</gene>
<dbReference type="InterPro" id="IPR045063">
    <property type="entry name" value="Dynamin_N"/>
</dbReference>
<name>T0ZXS8_9ZZZZ</name>
<reference evidence="2" key="1">
    <citation type="submission" date="2013-08" db="EMBL/GenBank/DDBJ databases">
        <authorList>
            <person name="Mendez C."/>
            <person name="Richter M."/>
            <person name="Ferrer M."/>
            <person name="Sanchez J."/>
        </authorList>
    </citation>
    <scope>NUCLEOTIDE SEQUENCE</scope>
</reference>
<dbReference type="PANTHER" id="PTHR43681">
    <property type="entry name" value="TRANSMEMBRANE GTPASE FZO"/>
    <property type="match status" value="1"/>
</dbReference>
<organism evidence="2">
    <name type="scientific">mine drainage metagenome</name>
    <dbReference type="NCBI Taxonomy" id="410659"/>
    <lineage>
        <taxon>unclassified sequences</taxon>
        <taxon>metagenomes</taxon>
        <taxon>ecological metagenomes</taxon>
    </lineage>
</organism>
<dbReference type="InterPro" id="IPR027417">
    <property type="entry name" value="P-loop_NTPase"/>
</dbReference>
<dbReference type="Pfam" id="PF00350">
    <property type="entry name" value="Dynamin_N"/>
    <property type="match status" value="1"/>
</dbReference>
<reference evidence="2" key="2">
    <citation type="journal article" date="2014" name="ISME J.">
        <title>Microbial stratification in low pH oxic and suboxic macroscopic growths along an acid mine drainage.</title>
        <authorList>
            <person name="Mendez-Garcia C."/>
            <person name="Mesa V."/>
            <person name="Sprenger R.R."/>
            <person name="Richter M."/>
            <person name="Diez M.S."/>
            <person name="Solano J."/>
            <person name="Bargiela R."/>
            <person name="Golyshina O.V."/>
            <person name="Manteca A."/>
            <person name="Ramos J.L."/>
            <person name="Gallego J.R."/>
            <person name="Llorente I."/>
            <person name="Martins Dos Santos V.A."/>
            <person name="Jensen O.N."/>
            <person name="Pelaez A.I."/>
            <person name="Sanchez J."/>
            <person name="Ferrer M."/>
        </authorList>
    </citation>
    <scope>NUCLEOTIDE SEQUENCE</scope>
</reference>
<proteinExistence type="predicted"/>